<reference evidence="2 3" key="1">
    <citation type="submission" date="2019-05" db="EMBL/GenBank/DDBJ databases">
        <title>Mikania micrantha, genome provides insights into the molecular mechanism of rapid growth.</title>
        <authorList>
            <person name="Liu B."/>
        </authorList>
    </citation>
    <scope>NUCLEOTIDE SEQUENCE [LARGE SCALE GENOMIC DNA]</scope>
    <source>
        <strain evidence="2">NLD-2019</strain>
        <tissue evidence="2">Leaf</tissue>
    </source>
</reference>
<keyword evidence="3" id="KW-1185">Reference proteome</keyword>
<proteinExistence type="predicted"/>
<accession>A0A5N6M6E4</accession>
<organism evidence="2 3">
    <name type="scientific">Mikania micrantha</name>
    <name type="common">bitter vine</name>
    <dbReference type="NCBI Taxonomy" id="192012"/>
    <lineage>
        <taxon>Eukaryota</taxon>
        <taxon>Viridiplantae</taxon>
        <taxon>Streptophyta</taxon>
        <taxon>Embryophyta</taxon>
        <taxon>Tracheophyta</taxon>
        <taxon>Spermatophyta</taxon>
        <taxon>Magnoliopsida</taxon>
        <taxon>eudicotyledons</taxon>
        <taxon>Gunneridae</taxon>
        <taxon>Pentapetalae</taxon>
        <taxon>asterids</taxon>
        <taxon>campanulids</taxon>
        <taxon>Asterales</taxon>
        <taxon>Asteraceae</taxon>
        <taxon>Asteroideae</taxon>
        <taxon>Heliantheae alliance</taxon>
        <taxon>Eupatorieae</taxon>
        <taxon>Mikania</taxon>
    </lineage>
</organism>
<feature type="compositionally biased region" description="Basic and acidic residues" evidence="1">
    <location>
        <begin position="44"/>
        <end position="54"/>
    </location>
</feature>
<feature type="region of interest" description="Disordered" evidence="1">
    <location>
        <begin position="1"/>
        <end position="24"/>
    </location>
</feature>
<gene>
    <name evidence="2" type="ORF">E3N88_36403</name>
</gene>
<evidence type="ECO:0000256" key="1">
    <source>
        <dbReference type="SAM" id="MobiDB-lite"/>
    </source>
</evidence>
<dbReference type="EMBL" id="SZYD01000017">
    <property type="protein sequence ID" value="KAD3068523.1"/>
    <property type="molecule type" value="Genomic_DNA"/>
</dbReference>
<comment type="caution">
    <text evidence="2">The sequence shown here is derived from an EMBL/GenBank/DDBJ whole genome shotgun (WGS) entry which is preliminary data.</text>
</comment>
<name>A0A5N6M6E4_9ASTR</name>
<feature type="compositionally biased region" description="Basic residues" evidence="1">
    <location>
        <begin position="55"/>
        <end position="66"/>
    </location>
</feature>
<dbReference type="AlphaFoldDB" id="A0A5N6M6E4"/>
<protein>
    <submittedName>
        <fullName evidence="2">Uncharacterized protein</fullName>
    </submittedName>
</protein>
<feature type="region of interest" description="Disordered" evidence="1">
    <location>
        <begin position="39"/>
        <end position="75"/>
    </location>
</feature>
<feature type="compositionally biased region" description="Basic residues" evidence="1">
    <location>
        <begin position="1"/>
        <end position="17"/>
    </location>
</feature>
<evidence type="ECO:0000313" key="3">
    <source>
        <dbReference type="Proteomes" id="UP000326396"/>
    </source>
</evidence>
<dbReference type="Proteomes" id="UP000326396">
    <property type="component" value="Linkage Group LG7"/>
</dbReference>
<sequence length="109" mass="12693">MARTKQNRKSIGRKSSRKQPTTKAVWKSVLVQEVVEIPASRTSGDYHEHEDQNGTRRRRAEARRRPAVFDGKYGSANYQIHSRNYDENNEVNYTEKGLKEGRIRKMTAE</sequence>
<evidence type="ECO:0000313" key="2">
    <source>
        <dbReference type="EMBL" id="KAD3068523.1"/>
    </source>
</evidence>